<keyword evidence="3" id="KW-0633">Potassium transport</keyword>
<dbReference type="PANTHER" id="PTHR11537:SF254">
    <property type="entry name" value="POTASSIUM VOLTAGE-GATED CHANNEL PROTEIN SHAB"/>
    <property type="match status" value="1"/>
</dbReference>
<dbReference type="InterPro" id="IPR005821">
    <property type="entry name" value="Ion_trans_dom"/>
</dbReference>
<feature type="transmembrane region" description="Helical" evidence="12">
    <location>
        <begin position="224"/>
        <end position="249"/>
    </location>
</feature>
<evidence type="ECO:0000256" key="5">
    <source>
        <dbReference type="ARBA" id="ARBA00022826"/>
    </source>
</evidence>
<comment type="subcellular location">
    <subcellularLocation>
        <location evidence="1">Membrane</location>
        <topology evidence="1">Multi-pass membrane protein</topology>
    </subcellularLocation>
</comment>
<sequence>MGIQTHHIRKRIYEIVEKDRQHDKISALYDRYILVLVCLSAVPLLFKIWNQPIFWLDRIVTALFILDYFLRWITADFSPRMKGLCLRQSMLRYPVTPMAIIDLLAILPVITTFPAVMQLLPDMPLTRYIQVLRIMRVFRCVRFLKTMRYARSFIYIYRAVRRERKLLIMVLMLSMVYSFVSAVVMFSVEPNSFESFFEALYWAFAMLTTVGYGDIYPVTRIGRLVSMVSSVFGTAVIAMPAGILTAGFMEEINKVRFKDERKLEQEVSELLDEIKQLRKEQAERGLEEKIEKIAAQVEQVQEHRDQDAVLLQDLSEDLKNALARGTINEIKEEAEQV</sequence>
<dbReference type="Pfam" id="PF00520">
    <property type="entry name" value="Ion_trans"/>
    <property type="match status" value="1"/>
</dbReference>
<feature type="transmembrane region" description="Helical" evidence="12">
    <location>
        <begin position="91"/>
        <end position="116"/>
    </location>
</feature>
<evidence type="ECO:0000313" key="15">
    <source>
        <dbReference type="Proteomes" id="UP000783588"/>
    </source>
</evidence>
<accession>A0ABS6ETX7</accession>
<proteinExistence type="predicted"/>
<keyword evidence="10" id="KW-0407">Ion channel</keyword>
<evidence type="ECO:0000256" key="2">
    <source>
        <dbReference type="ARBA" id="ARBA00022448"/>
    </source>
</evidence>
<evidence type="ECO:0000256" key="8">
    <source>
        <dbReference type="ARBA" id="ARBA00023065"/>
    </source>
</evidence>
<dbReference type="RefSeq" id="WP_216470234.1">
    <property type="nucleotide sequence ID" value="NZ_JAHLQI010000003.1"/>
</dbReference>
<evidence type="ECO:0000256" key="6">
    <source>
        <dbReference type="ARBA" id="ARBA00022958"/>
    </source>
</evidence>
<evidence type="ECO:0000256" key="12">
    <source>
        <dbReference type="SAM" id="Phobius"/>
    </source>
</evidence>
<keyword evidence="7 12" id="KW-1133">Transmembrane helix</keyword>
<dbReference type="EMBL" id="JAHLQI010000003">
    <property type="protein sequence ID" value="MBU5490586.1"/>
    <property type="molecule type" value="Genomic_DNA"/>
</dbReference>
<feature type="transmembrane region" description="Helical" evidence="12">
    <location>
        <begin position="28"/>
        <end position="46"/>
    </location>
</feature>
<evidence type="ECO:0000259" key="13">
    <source>
        <dbReference type="Pfam" id="PF00520"/>
    </source>
</evidence>
<gene>
    <name evidence="14" type="ORF">KQI75_08120</name>
</gene>
<feature type="coiled-coil region" evidence="11">
    <location>
        <begin position="260"/>
        <end position="306"/>
    </location>
</feature>
<dbReference type="InterPro" id="IPR028325">
    <property type="entry name" value="VG_K_chnl"/>
</dbReference>
<evidence type="ECO:0000256" key="9">
    <source>
        <dbReference type="ARBA" id="ARBA00023136"/>
    </source>
</evidence>
<keyword evidence="2" id="KW-0813">Transport</keyword>
<reference evidence="14 15" key="1">
    <citation type="submission" date="2021-06" db="EMBL/GenBank/DDBJ databases">
        <authorList>
            <person name="Sun Q."/>
            <person name="Li D."/>
        </authorList>
    </citation>
    <scope>NUCLEOTIDE SEQUENCE [LARGE SCALE GENOMIC DNA]</scope>
    <source>
        <strain evidence="14 15">MSJd-7</strain>
    </source>
</reference>
<keyword evidence="15" id="KW-1185">Reference proteome</keyword>
<dbReference type="PANTHER" id="PTHR11537">
    <property type="entry name" value="VOLTAGE-GATED POTASSIUM CHANNEL"/>
    <property type="match status" value="1"/>
</dbReference>
<feature type="domain" description="Ion transport" evidence="13">
    <location>
        <begin position="28"/>
        <end position="250"/>
    </location>
</feature>
<protein>
    <submittedName>
        <fullName evidence="14">Ion transporter</fullName>
    </submittedName>
</protein>
<evidence type="ECO:0000256" key="3">
    <source>
        <dbReference type="ARBA" id="ARBA00022538"/>
    </source>
</evidence>
<feature type="transmembrane region" description="Helical" evidence="12">
    <location>
        <begin position="166"/>
        <end position="187"/>
    </location>
</feature>
<evidence type="ECO:0000256" key="11">
    <source>
        <dbReference type="SAM" id="Coils"/>
    </source>
</evidence>
<organism evidence="14 15">
    <name type="scientific">Butyricicoccus intestinisimiae</name>
    <dbReference type="NCBI Taxonomy" id="2841509"/>
    <lineage>
        <taxon>Bacteria</taxon>
        <taxon>Bacillati</taxon>
        <taxon>Bacillota</taxon>
        <taxon>Clostridia</taxon>
        <taxon>Eubacteriales</taxon>
        <taxon>Butyricicoccaceae</taxon>
        <taxon>Butyricicoccus</taxon>
    </lineage>
</organism>
<evidence type="ECO:0000313" key="14">
    <source>
        <dbReference type="EMBL" id="MBU5490586.1"/>
    </source>
</evidence>
<comment type="caution">
    <text evidence="14">The sequence shown here is derived from an EMBL/GenBank/DDBJ whole genome shotgun (WGS) entry which is preliminary data.</text>
</comment>
<feature type="transmembrane region" description="Helical" evidence="12">
    <location>
        <begin position="199"/>
        <end position="217"/>
    </location>
</feature>
<evidence type="ECO:0000256" key="4">
    <source>
        <dbReference type="ARBA" id="ARBA00022692"/>
    </source>
</evidence>
<keyword evidence="5" id="KW-0631">Potassium channel</keyword>
<evidence type="ECO:0000256" key="10">
    <source>
        <dbReference type="ARBA" id="ARBA00023303"/>
    </source>
</evidence>
<keyword evidence="9 12" id="KW-0472">Membrane</keyword>
<evidence type="ECO:0000256" key="7">
    <source>
        <dbReference type="ARBA" id="ARBA00022989"/>
    </source>
</evidence>
<keyword evidence="4 12" id="KW-0812">Transmembrane</keyword>
<keyword evidence="8" id="KW-0406">Ion transport</keyword>
<keyword evidence="11" id="KW-0175">Coiled coil</keyword>
<name>A0ABS6ETX7_9FIRM</name>
<evidence type="ECO:0000256" key="1">
    <source>
        <dbReference type="ARBA" id="ARBA00004141"/>
    </source>
</evidence>
<dbReference type="Proteomes" id="UP000783588">
    <property type="component" value="Unassembled WGS sequence"/>
</dbReference>
<keyword evidence="6" id="KW-0630">Potassium</keyword>